<evidence type="ECO:0000259" key="1">
    <source>
        <dbReference type="Pfam" id="PF24968"/>
    </source>
</evidence>
<proteinExistence type="predicted"/>
<feature type="domain" description="DUF7770" evidence="1">
    <location>
        <begin position="64"/>
        <end position="214"/>
    </location>
</feature>
<reference evidence="2 3" key="1">
    <citation type="journal article" date="2017" name="BMC Genomics">
        <title>Chromosome level assembly and secondary metabolite potential of the parasitic fungus Cordyceps militaris.</title>
        <authorList>
            <person name="Kramer G.J."/>
            <person name="Nodwell J.R."/>
        </authorList>
    </citation>
    <scope>NUCLEOTIDE SEQUENCE [LARGE SCALE GENOMIC DNA]</scope>
    <source>
        <strain evidence="2 3">ATCC 34164</strain>
    </source>
</reference>
<sequence>MNTRNWNDTFWLTHDTLYSNGVPRNHPILLQTVRRFHVDALTHVSSKSRRCRGPLELTDNTSPKNQWFLVIEGETMQACLSMQPCENVRTGGCGILTLQIMDCYESTPLDLLHRQTYYCHRESLTAKAVLETVFFNGWHKYEMMPLESGFLCGRRYHMLAMLYDLQDTAWIEHRSLQDMEIFDFLEREYVPGQWTADNRRQLLSRAFPIRAGRFRPDVGMAGCAWVEG</sequence>
<dbReference type="VEuPathDB" id="FungiDB:CCM_07192"/>
<dbReference type="InterPro" id="IPR056672">
    <property type="entry name" value="DUF7770"/>
</dbReference>
<dbReference type="Pfam" id="PF24968">
    <property type="entry name" value="DUF7770"/>
    <property type="match status" value="1"/>
</dbReference>
<evidence type="ECO:0000313" key="2">
    <source>
        <dbReference type="EMBL" id="ATY62769.1"/>
    </source>
</evidence>
<name>A0A2H4SI40_CORMI</name>
<gene>
    <name evidence="2" type="ORF">A9K55_007711</name>
</gene>
<accession>A0A2H4SI40</accession>
<protein>
    <recommendedName>
        <fullName evidence="1">DUF7770 domain-containing protein</fullName>
    </recommendedName>
</protein>
<dbReference type="Proteomes" id="UP000323067">
    <property type="component" value="Chromosome vii"/>
</dbReference>
<dbReference type="AlphaFoldDB" id="A0A2H4SI40"/>
<organism evidence="2 3">
    <name type="scientific">Cordyceps militaris</name>
    <name type="common">Caterpillar fungus</name>
    <name type="synonym">Clavaria militaris</name>
    <dbReference type="NCBI Taxonomy" id="73501"/>
    <lineage>
        <taxon>Eukaryota</taxon>
        <taxon>Fungi</taxon>
        <taxon>Dikarya</taxon>
        <taxon>Ascomycota</taxon>
        <taxon>Pezizomycotina</taxon>
        <taxon>Sordariomycetes</taxon>
        <taxon>Hypocreomycetidae</taxon>
        <taxon>Hypocreales</taxon>
        <taxon>Cordycipitaceae</taxon>
        <taxon>Cordyceps</taxon>
    </lineage>
</organism>
<dbReference type="EMBL" id="CP023324">
    <property type="protein sequence ID" value="ATY62769.1"/>
    <property type="molecule type" value="Genomic_DNA"/>
</dbReference>
<evidence type="ECO:0000313" key="3">
    <source>
        <dbReference type="Proteomes" id="UP000323067"/>
    </source>
</evidence>
<dbReference type="OrthoDB" id="4868331at2759"/>
<dbReference type="VEuPathDB" id="FungiDB:A9K55_007711"/>